<dbReference type="Proteomes" id="UP001732700">
    <property type="component" value="Chromosome 7A"/>
</dbReference>
<protein>
    <submittedName>
        <fullName evidence="1">Uncharacterized protein</fullName>
    </submittedName>
</protein>
<reference evidence="1" key="2">
    <citation type="submission" date="2025-09" db="UniProtKB">
        <authorList>
            <consortium name="EnsemblPlants"/>
        </authorList>
    </citation>
    <scope>IDENTIFICATION</scope>
</reference>
<sequence>MGDFHPPSLIASSVISAHCICTTPSNSMSSSSHLKRSRSLYQRAANILLFLRIVATAALTAAVLIKVSRWLAAGADDLMPAHLLLAVVLLTGTATLYHVLRPRTVYLVDYACFRPSTNCRYPKATLLEHAHVSPLLNDSTVNFIDRILQRSCMSDETYFPASLLYVEPYCSLEEARAEAESVVFSVLDDLLAKTCVNLHEICVLITNCTVFCPEPSIADMIMNRYKLRHDLRIMNLSGMGCSASITAVGLARNILQTMPWGSHVLVVSTEITGPGYYQGNNNSMQLVNILFRMGGAAKLLSTSRSKARFRLAHVMRTTTAANNSAYRCVYQEEDENGIIGTALSKDLMSIAGEALKANITATAPLVLPLSELLKFLLFSVMKKVLYWKRMSPYVPNFRFAFEHFCIHVGGPAVIKSVQHGLNLSNKDVEPSQMTLHRFGNQSTASVWYELAYIEAKGRMKKCDRVWMIGFGAGYECNTVVWVCIRPSFGVDGPWASCIHRYPVDVTKKV</sequence>
<organism evidence="1 2">
    <name type="scientific">Avena sativa</name>
    <name type="common">Oat</name>
    <dbReference type="NCBI Taxonomy" id="4498"/>
    <lineage>
        <taxon>Eukaryota</taxon>
        <taxon>Viridiplantae</taxon>
        <taxon>Streptophyta</taxon>
        <taxon>Embryophyta</taxon>
        <taxon>Tracheophyta</taxon>
        <taxon>Spermatophyta</taxon>
        <taxon>Magnoliopsida</taxon>
        <taxon>Liliopsida</taxon>
        <taxon>Poales</taxon>
        <taxon>Poaceae</taxon>
        <taxon>BOP clade</taxon>
        <taxon>Pooideae</taxon>
        <taxon>Poodae</taxon>
        <taxon>Poeae</taxon>
        <taxon>Poeae Chloroplast Group 1 (Aveneae type)</taxon>
        <taxon>Aveninae</taxon>
        <taxon>Avena</taxon>
    </lineage>
</organism>
<proteinExistence type="predicted"/>
<reference evidence="1" key="1">
    <citation type="submission" date="2021-05" db="EMBL/GenBank/DDBJ databases">
        <authorList>
            <person name="Scholz U."/>
            <person name="Mascher M."/>
            <person name="Fiebig A."/>
        </authorList>
    </citation>
    <scope>NUCLEOTIDE SEQUENCE [LARGE SCALE GENOMIC DNA]</scope>
</reference>
<dbReference type="EnsemblPlants" id="AVESA.00010b.r2.7AG1212450.1">
    <property type="protein sequence ID" value="AVESA.00010b.r2.7AG1212450.1.CDS"/>
    <property type="gene ID" value="AVESA.00010b.r2.7AG1212450"/>
</dbReference>
<evidence type="ECO:0000313" key="1">
    <source>
        <dbReference type="EnsemblPlants" id="AVESA.00010b.r2.7AG1212450.1.CDS"/>
    </source>
</evidence>
<accession>A0ACD5ZRW6</accession>
<name>A0ACD5ZRW6_AVESA</name>
<keyword evidence="2" id="KW-1185">Reference proteome</keyword>
<evidence type="ECO:0000313" key="2">
    <source>
        <dbReference type="Proteomes" id="UP001732700"/>
    </source>
</evidence>